<dbReference type="InterPro" id="IPR050182">
    <property type="entry name" value="Cytochrome_P450_fam2"/>
</dbReference>
<evidence type="ECO:0000256" key="3">
    <source>
        <dbReference type="ARBA" id="ARBA00023004"/>
    </source>
</evidence>
<dbReference type="PANTHER" id="PTHR24300:SF375">
    <property type="entry name" value="CYTOCHROME P450 FAMILY"/>
    <property type="match status" value="1"/>
</dbReference>
<dbReference type="Proteomes" id="UP001303046">
    <property type="component" value="Unassembled WGS sequence"/>
</dbReference>
<evidence type="ECO:0000256" key="2">
    <source>
        <dbReference type="ARBA" id="ARBA00022723"/>
    </source>
</evidence>
<sequence>MEAYLREVRRNPEHDHIRRRSLCFVAADLWTGGMETTVTTMRWAIIYLVYHPSVLIRCQMELDKTNVSNDSATQAVFELLTEQVINQLVWLFRGAVFLGNALPDGFAIGQRLAPTLAIAFTATIEEHDLCFIADISTTASLSVRPKQRLTTVSMY</sequence>
<keyword evidence="4" id="KW-0560">Oxidoreductase</keyword>
<dbReference type="PRINTS" id="PR00463">
    <property type="entry name" value="EP450I"/>
</dbReference>
<reference evidence="5 6" key="1">
    <citation type="submission" date="2023-08" db="EMBL/GenBank/DDBJ databases">
        <title>A Necator americanus chromosomal reference genome.</title>
        <authorList>
            <person name="Ilik V."/>
            <person name="Petrzelkova K.J."/>
            <person name="Pardy F."/>
            <person name="Fuh T."/>
            <person name="Niatou-Singa F.S."/>
            <person name="Gouil Q."/>
            <person name="Baker L."/>
            <person name="Ritchie M.E."/>
            <person name="Jex A.R."/>
            <person name="Gazzola D."/>
            <person name="Li H."/>
            <person name="Toshio Fujiwara R."/>
            <person name="Zhan B."/>
            <person name="Aroian R.V."/>
            <person name="Pafco B."/>
            <person name="Schwarz E.M."/>
        </authorList>
    </citation>
    <scope>NUCLEOTIDE SEQUENCE [LARGE SCALE GENOMIC DNA]</scope>
    <source>
        <strain evidence="5 6">Aroian</strain>
        <tissue evidence="5">Whole animal</tissue>
    </source>
</reference>
<dbReference type="InterPro" id="IPR036396">
    <property type="entry name" value="Cyt_P450_sf"/>
</dbReference>
<proteinExistence type="inferred from homology"/>
<dbReference type="SUPFAM" id="SSF48264">
    <property type="entry name" value="Cytochrome P450"/>
    <property type="match status" value="1"/>
</dbReference>
<keyword evidence="4" id="KW-0503">Monooxygenase</keyword>
<keyword evidence="6" id="KW-1185">Reference proteome</keyword>
<dbReference type="Pfam" id="PF00067">
    <property type="entry name" value="p450"/>
    <property type="match status" value="1"/>
</dbReference>
<evidence type="ECO:0000256" key="1">
    <source>
        <dbReference type="ARBA" id="ARBA00010617"/>
    </source>
</evidence>
<comment type="caution">
    <text evidence="5">The sequence shown here is derived from an EMBL/GenBank/DDBJ whole genome shotgun (WGS) entry which is preliminary data.</text>
</comment>
<name>A0ABR1EDK2_NECAM</name>
<accession>A0ABR1EDK2</accession>
<dbReference type="EMBL" id="JAVFWL010000006">
    <property type="protein sequence ID" value="KAK6760754.1"/>
    <property type="molecule type" value="Genomic_DNA"/>
</dbReference>
<evidence type="ECO:0000313" key="5">
    <source>
        <dbReference type="EMBL" id="KAK6760754.1"/>
    </source>
</evidence>
<dbReference type="InterPro" id="IPR001128">
    <property type="entry name" value="Cyt_P450"/>
</dbReference>
<organism evidence="5 6">
    <name type="scientific">Necator americanus</name>
    <name type="common">Human hookworm</name>
    <dbReference type="NCBI Taxonomy" id="51031"/>
    <lineage>
        <taxon>Eukaryota</taxon>
        <taxon>Metazoa</taxon>
        <taxon>Ecdysozoa</taxon>
        <taxon>Nematoda</taxon>
        <taxon>Chromadorea</taxon>
        <taxon>Rhabditida</taxon>
        <taxon>Rhabditina</taxon>
        <taxon>Rhabditomorpha</taxon>
        <taxon>Strongyloidea</taxon>
        <taxon>Ancylostomatidae</taxon>
        <taxon>Bunostominae</taxon>
        <taxon>Necator</taxon>
    </lineage>
</organism>
<evidence type="ECO:0000313" key="6">
    <source>
        <dbReference type="Proteomes" id="UP001303046"/>
    </source>
</evidence>
<evidence type="ECO:0000256" key="4">
    <source>
        <dbReference type="ARBA" id="ARBA00023033"/>
    </source>
</evidence>
<dbReference type="PANTHER" id="PTHR24300">
    <property type="entry name" value="CYTOCHROME P450 508A4-RELATED"/>
    <property type="match status" value="1"/>
</dbReference>
<evidence type="ECO:0008006" key="7">
    <source>
        <dbReference type="Google" id="ProtNLM"/>
    </source>
</evidence>
<protein>
    <recommendedName>
        <fullName evidence="7">Cytochrome P450</fullName>
    </recommendedName>
</protein>
<dbReference type="Gene3D" id="1.10.630.10">
    <property type="entry name" value="Cytochrome P450"/>
    <property type="match status" value="1"/>
</dbReference>
<keyword evidence="2" id="KW-0479">Metal-binding</keyword>
<gene>
    <name evidence="5" type="primary">Necator_chrX.g22155</name>
    <name evidence="5" type="ORF">RB195_021994</name>
</gene>
<keyword evidence="3" id="KW-0408">Iron</keyword>
<comment type="similarity">
    <text evidence="1">Belongs to the cytochrome P450 family.</text>
</comment>
<dbReference type="InterPro" id="IPR002401">
    <property type="entry name" value="Cyt_P450_E_grp-I"/>
</dbReference>